<keyword evidence="3" id="KW-1185">Reference proteome</keyword>
<organism evidence="2 3">
    <name type="scientific">Kingdonia uniflora</name>
    <dbReference type="NCBI Taxonomy" id="39325"/>
    <lineage>
        <taxon>Eukaryota</taxon>
        <taxon>Viridiplantae</taxon>
        <taxon>Streptophyta</taxon>
        <taxon>Embryophyta</taxon>
        <taxon>Tracheophyta</taxon>
        <taxon>Spermatophyta</taxon>
        <taxon>Magnoliopsida</taxon>
        <taxon>Ranunculales</taxon>
        <taxon>Circaeasteraceae</taxon>
        <taxon>Kingdonia</taxon>
    </lineage>
</organism>
<sequence>MTKTDKKEQSMSCATPSERYKDYSPWNLLIRPRHPTHPLTLIRLDPHPNLELPPANVRAEGIPRTIPPTGSIHLGIHSTEDSSDSTLHSSRQPT</sequence>
<protein>
    <submittedName>
        <fullName evidence="2">Uncharacterized protein</fullName>
    </submittedName>
</protein>
<evidence type="ECO:0000313" key="3">
    <source>
        <dbReference type="Proteomes" id="UP000541444"/>
    </source>
</evidence>
<evidence type="ECO:0000256" key="1">
    <source>
        <dbReference type="SAM" id="MobiDB-lite"/>
    </source>
</evidence>
<feature type="non-terminal residue" evidence="2">
    <location>
        <position position="94"/>
    </location>
</feature>
<reference evidence="2 3" key="1">
    <citation type="journal article" date="2020" name="IScience">
        <title>Genome Sequencing of the Endangered Kingdonia uniflora (Circaeasteraceae, Ranunculales) Reveals Potential Mechanisms of Evolutionary Specialization.</title>
        <authorList>
            <person name="Sun Y."/>
            <person name="Deng T."/>
            <person name="Zhang A."/>
            <person name="Moore M.J."/>
            <person name="Landis J.B."/>
            <person name="Lin N."/>
            <person name="Zhang H."/>
            <person name="Zhang X."/>
            <person name="Huang J."/>
            <person name="Zhang X."/>
            <person name="Sun H."/>
            <person name="Wang H."/>
        </authorList>
    </citation>
    <scope>NUCLEOTIDE SEQUENCE [LARGE SCALE GENOMIC DNA]</scope>
    <source>
        <strain evidence="2">TB1705</strain>
        <tissue evidence="2">Leaf</tissue>
    </source>
</reference>
<dbReference type="AlphaFoldDB" id="A0A7J7MGT5"/>
<dbReference type="Proteomes" id="UP000541444">
    <property type="component" value="Unassembled WGS sequence"/>
</dbReference>
<name>A0A7J7MGT5_9MAGN</name>
<feature type="region of interest" description="Disordered" evidence="1">
    <location>
        <begin position="67"/>
        <end position="94"/>
    </location>
</feature>
<accession>A0A7J7MGT5</accession>
<feature type="compositionally biased region" description="Polar residues" evidence="1">
    <location>
        <begin position="84"/>
        <end position="94"/>
    </location>
</feature>
<comment type="caution">
    <text evidence="2">The sequence shown here is derived from an EMBL/GenBank/DDBJ whole genome shotgun (WGS) entry which is preliminary data.</text>
</comment>
<dbReference type="EMBL" id="JACGCM010001538">
    <property type="protein sequence ID" value="KAF6154032.1"/>
    <property type="molecule type" value="Genomic_DNA"/>
</dbReference>
<proteinExistence type="predicted"/>
<gene>
    <name evidence="2" type="ORF">GIB67_026686</name>
</gene>
<evidence type="ECO:0000313" key="2">
    <source>
        <dbReference type="EMBL" id="KAF6154032.1"/>
    </source>
</evidence>